<protein>
    <submittedName>
        <fullName evidence="3">Uncharacterized protein</fullName>
    </submittedName>
</protein>
<feature type="compositionally biased region" description="Low complexity" evidence="1">
    <location>
        <begin position="109"/>
        <end position="123"/>
    </location>
</feature>
<gene>
    <name evidence="3" type="ORF">GCM10009767_00500</name>
</gene>
<organism evidence="3 4">
    <name type="scientific">Kocuria aegyptia</name>
    <dbReference type="NCBI Taxonomy" id="330943"/>
    <lineage>
        <taxon>Bacteria</taxon>
        <taxon>Bacillati</taxon>
        <taxon>Actinomycetota</taxon>
        <taxon>Actinomycetes</taxon>
        <taxon>Micrococcales</taxon>
        <taxon>Micrococcaceae</taxon>
        <taxon>Kocuria</taxon>
    </lineage>
</organism>
<proteinExistence type="predicted"/>
<keyword evidence="4" id="KW-1185">Reference proteome</keyword>
<feature type="transmembrane region" description="Helical" evidence="2">
    <location>
        <begin position="32"/>
        <end position="54"/>
    </location>
</feature>
<dbReference type="Proteomes" id="UP001501204">
    <property type="component" value="Unassembled WGS sequence"/>
</dbReference>
<sequence length="138" mass="14210">MTTVLNVLALLPAMAPDPIDEGTLRPGLDPSQVTPGMLGFLVTLLLAVAVIFLVRDFNRRNRRLRYRAEYAERRAAEDRLGGHAAADGAGTGGAATGSAGPDRTGVDPAGGARAAGAERSGAEPPAPAEEPEGPDRRG</sequence>
<evidence type="ECO:0000256" key="2">
    <source>
        <dbReference type="SAM" id="Phobius"/>
    </source>
</evidence>
<accession>A0ABP4W5R3</accession>
<name>A0ABP4W5R3_9MICC</name>
<evidence type="ECO:0000313" key="3">
    <source>
        <dbReference type="EMBL" id="GAA1745772.1"/>
    </source>
</evidence>
<comment type="caution">
    <text evidence="3">The sequence shown here is derived from an EMBL/GenBank/DDBJ whole genome shotgun (WGS) entry which is preliminary data.</text>
</comment>
<keyword evidence="2" id="KW-0812">Transmembrane</keyword>
<keyword evidence="2" id="KW-0472">Membrane</keyword>
<dbReference type="EMBL" id="BAAAOA010000003">
    <property type="protein sequence ID" value="GAA1745772.1"/>
    <property type="molecule type" value="Genomic_DNA"/>
</dbReference>
<keyword evidence="2" id="KW-1133">Transmembrane helix</keyword>
<feature type="region of interest" description="Disordered" evidence="1">
    <location>
        <begin position="76"/>
        <end position="138"/>
    </location>
</feature>
<reference evidence="4" key="1">
    <citation type="journal article" date="2019" name="Int. J. Syst. Evol. Microbiol.">
        <title>The Global Catalogue of Microorganisms (GCM) 10K type strain sequencing project: providing services to taxonomists for standard genome sequencing and annotation.</title>
        <authorList>
            <consortium name="The Broad Institute Genomics Platform"/>
            <consortium name="The Broad Institute Genome Sequencing Center for Infectious Disease"/>
            <person name="Wu L."/>
            <person name="Ma J."/>
        </authorList>
    </citation>
    <scope>NUCLEOTIDE SEQUENCE [LARGE SCALE GENOMIC DNA]</scope>
    <source>
        <strain evidence="4">JCM 14735</strain>
    </source>
</reference>
<dbReference type="RefSeq" id="WP_344118759.1">
    <property type="nucleotide sequence ID" value="NZ_BAAAOA010000003.1"/>
</dbReference>
<evidence type="ECO:0000313" key="4">
    <source>
        <dbReference type="Proteomes" id="UP001501204"/>
    </source>
</evidence>
<evidence type="ECO:0000256" key="1">
    <source>
        <dbReference type="SAM" id="MobiDB-lite"/>
    </source>
</evidence>